<dbReference type="SUPFAM" id="SSF49899">
    <property type="entry name" value="Concanavalin A-like lectins/glucanases"/>
    <property type="match status" value="1"/>
</dbReference>
<evidence type="ECO:0000313" key="3">
    <source>
        <dbReference type="Proteomes" id="UP001204772"/>
    </source>
</evidence>
<proteinExistence type="predicted"/>
<reference evidence="2 3" key="1">
    <citation type="submission" date="2022-06" db="EMBL/GenBank/DDBJ databases">
        <title>Runella sp. S5 genome sequencing.</title>
        <authorList>
            <person name="Park S."/>
        </authorList>
    </citation>
    <scope>NUCLEOTIDE SEQUENCE [LARGE SCALE GENOMIC DNA]</scope>
    <source>
        <strain evidence="2 3">S5</strain>
    </source>
</reference>
<evidence type="ECO:0000259" key="1">
    <source>
        <dbReference type="Pfam" id="PF18962"/>
    </source>
</evidence>
<organism evidence="2 3">
    <name type="scientific">Runella salmonicolor</name>
    <dbReference type="NCBI Taxonomy" id="2950278"/>
    <lineage>
        <taxon>Bacteria</taxon>
        <taxon>Pseudomonadati</taxon>
        <taxon>Bacteroidota</taxon>
        <taxon>Cytophagia</taxon>
        <taxon>Cytophagales</taxon>
        <taxon>Spirosomataceae</taxon>
        <taxon>Runella</taxon>
    </lineage>
</organism>
<dbReference type="Pfam" id="PF18483">
    <property type="entry name" value="Lectin_L-type_dom"/>
    <property type="match status" value="1"/>
</dbReference>
<comment type="caution">
    <text evidence="2">The sequence shown here is derived from an EMBL/GenBank/DDBJ whole genome shotgun (WGS) entry which is preliminary data.</text>
</comment>
<feature type="non-terminal residue" evidence="2">
    <location>
        <position position="1"/>
    </location>
</feature>
<gene>
    <name evidence="2" type="ORF">NCI00_13050</name>
</gene>
<dbReference type="CDD" id="cd01951">
    <property type="entry name" value="lectin_L-type"/>
    <property type="match status" value="1"/>
</dbReference>
<keyword evidence="3" id="KW-1185">Reference proteome</keyword>
<sequence length="553" mass="58482">VSPTSVGAGTYYPVCFDATNVCYGPTPNTGVSVTINRCTTCNAGSTAPTLSATSVTIPSSSTTASLSGLVSSTCPSGSALEWHTVRTGLSAANKVAGPTSVGVGTYYPVCFDATNVCYGPTPTTGVSVIQAGSLSCPSNSLFNLSGLAVLKDSYIQLTPDATSAAGQAWSKQAANLGRDFTIKFKAFFGNKDGGNGIAFLFRNPRSASSGQNNVNGLMGYALIRPSFAVEFDTQRNTYMDIDPIDETSVIEIDTDVYPNSTAFQTSGYHYLYNRVGESKNLGNIEDNAWHNCEIKWNATTKTISVMFDGRLVNQAIRDIVKLDLGGNANAVFGFTANTDGLRNQQSVCVESVVYDVCNSGTSAPILSTFMKTNVCPSTTVNLSGLVASSCPTGSSLEWHTLQSYEIGMSPANKVANPTAVGAGTYYPVCFDAINSCYSSFPDPGLTVIINNCGSNNRQAANIEAINTTETVELDKATVFPNPSSGKFSINLKGQKGDAQIVVTNIIGNIIQSSMYKVDNNTIEVDLSNQSSGMYLLNITIDNKNVTKKLILEK</sequence>
<dbReference type="InterPro" id="IPR056573">
    <property type="entry name" value="Lectin_L-type_dom"/>
</dbReference>
<protein>
    <submittedName>
        <fullName evidence="2">T9SS type A sorting domain-containing protein</fullName>
    </submittedName>
</protein>
<evidence type="ECO:0000313" key="2">
    <source>
        <dbReference type="EMBL" id="MCP1383366.1"/>
    </source>
</evidence>
<dbReference type="InterPro" id="IPR051136">
    <property type="entry name" value="Intracellular_Lectin-GPT"/>
</dbReference>
<dbReference type="Pfam" id="PF18962">
    <property type="entry name" value="Por_Secre_tail"/>
    <property type="match status" value="1"/>
</dbReference>
<dbReference type="Gene3D" id="2.60.40.3080">
    <property type="match status" value="1"/>
</dbReference>
<accession>A0ABT1FNR2</accession>
<dbReference type="InterPro" id="IPR026444">
    <property type="entry name" value="Secre_tail"/>
</dbReference>
<feature type="domain" description="Secretion system C-terminal sorting" evidence="1">
    <location>
        <begin position="478"/>
        <end position="550"/>
    </location>
</feature>
<name>A0ABT1FNR2_9BACT</name>
<dbReference type="RefSeq" id="WP_253528192.1">
    <property type="nucleotide sequence ID" value="NZ_JAMZEL010000004.1"/>
</dbReference>
<dbReference type="InterPro" id="IPR013320">
    <property type="entry name" value="ConA-like_dom_sf"/>
</dbReference>
<dbReference type="NCBIfam" id="TIGR04183">
    <property type="entry name" value="Por_Secre_tail"/>
    <property type="match status" value="1"/>
</dbReference>
<dbReference type="EMBL" id="JAMZEL010000004">
    <property type="protein sequence ID" value="MCP1383366.1"/>
    <property type="molecule type" value="Genomic_DNA"/>
</dbReference>
<dbReference type="Proteomes" id="UP001204772">
    <property type="component" value="Unassembled WGS sequence"/>
</dbReference>
<dbReference type="PANTHER" id="PTHR12223">
    <property type="entry name" value="VESICULAR MANNOSE-BINDING LECTIN"/>
    <property type="match status" value="1"/>
</dbReference>
<dbReference type="Gene3D" id="2.60.120.200">
    <property type="match status" value="1"/>
</dbReference>